<name>A0A0H2VG79_STAES</name>
<evidence type="ECO:0000313" key="2">
    <source>
        <dbReference type="Proteomes" id="UP000001411"/>
    </source>
</evidence>
<protein>
    <submittedName>
        <fullName evidence="1">Uncharacterized protein</fullName>
    </submittedName>
</protein>
<dbReference type="Proteomes" id="UP000001411">
    <property type="component" value="Chromosome"/>
</dbReference>
<dbReference type="AlphaFoldDB" id="A0A0H2VG79"/>
<dbReference type="HOGENOM" id="CLU_3391514_0_0_9"/>
<accession>A0A0H2VG79</accession>
<organism evidence="1 2">
    <name type="scientific">Staphylococcus epidermidis (strain ATCC 12228 / FDA PCI 1200)</name>
    <dbReference type="NCBI Taxonomy" id="176280"/>
    <lineage>
        <taxon>Bacteria</taxon>
        <taxon>Bacillati</taxon>
        <taxon>Bacillota</taxon>
        <taxon>Bacilli</taxon>
        <taxon>Bacillales</taxon>
        <taxon>Staphylococcaceae</taxon>
        <taxon>Staphylococcus</taxon>
    </lineage>
</organism>
<reference evidence="1 2" key="1">
    <citation type="journal article" date="2003" name="Mol. Microbiol.">
        <title>Genome-based analysis of virulence genes in a non-biofilm-forming Staphylococcus epidermidis strain (ATCC 12228).</title>
        <authorList>
            <person name="Zhang Y.Q."/>
            <person name="Ren S.X."/>
            <person name="Li H.L."/>
            <person name="Wang Y.X."/>
            <person name="Fu G."/>
            <person name="Yang J."/>
            <person name="Qin Z.Q."/>
            <person name="Miao Y.G."/>
            <person name="Wang W.Y."/>
            <person name="Chen R.S."/>
            <person name="Shen Y."/>
            <person name="Chen Z."/>
            <person name="Yuan Z.H."/>
            <person name="Zhao G.P."/>
            <person name="Qu D."/>
            <person name="Danchin A."/>
            <person name="Wen Y.M."/>
        </authorList>
    </citation>
    <scope>NUCLEOTIDE SEQUENCE [LARGE SCALE GENOMIC DNA]</scope>
    <source>
        <strain evidence="2">ATCC 12228 / FDA PCI 1200</strain>
    </source>
</reference>
<proteinExistence type="predicted"/>
<evidence type="ECO:0000313" key="1">
    <source>
        <dbReference type="EMBL" id="AAO04681.1"/>
    </source>
</evidence>
<dbReference type="KEGG" id="sep:SE_1084"/>
<dbReference type="EMBL" id="AE015929">
    <property type="protein sequence ID" value="AAO04681.1"/>
    <property type="molecule type" value="Genomic_DNA"/>
</dbReference>
<gene>
    <name evidence="1" type="ordered locus">SE_1084</name>
</gene>
<sequence>MRNSKRVKIEKNKQFKNRDNNIDFMKIISLLQ</sequence>